<feature type="compositionally biased region" description="Polar residues" evidence="1">
    <location>
        <begin position="697"/>
        <end position="707"/>
    </location>
</feature>
<gene>
    <name evidence="2" type="ORF">UPYG_G00115350</name>
</gene>
<feature type="region of interest" description="Disordered" evidence="1">
    <location>
        <begin position="674"/>
        <end position="743"/>
    </location>
</feature>
<reference evidence="2 3" key="1">
    <citation type="submission" date="2024-06" db="EMBL/GenBank/DDBJ databases">
        <authorList>
            <person name="Pan Q."/>
            <person name="Wen M."/>
            <person name="Jouanno E."/>
            <person name="Zahm M."/>
            <person name="Klopp C."/>
            <person name="Cabau C."/>
            <person name="Louis A."/>
            <person name="Berthelot C."/>
            <person name="Parey E."/>
            <person name="Roest Crollius H."/>
            <person name="Montfort J."/>
            <person name="Robinson-Rechavi M."/>
            <person name="Bouchez O."/>
            <person name="Lampietro C."/>
            <person name="Lopez Roques C."/>
            <person name="Donnadieu C."/>
            <person name="Postlethwait J."/>
            <person name="Bobe J."/>
            <person name="Verreycken H."/>
            <person name="Guiguen Y."/>
        </authorList>
    </citation>
    <scope>NUCLEOTIDE SEQUENCE [LARGE SCALE GENOMIC DNA]</scope>
    <source>
        <strain evidence="2">Up_M1</strain>
        <tissue evidence="2">Testis</tissue>
    </source>
</reference>
<feature type="compositionally biased region" description="Low complexity" evidence="1">
    <location>
        <begin position="364"/>
        <end position="376"/>
    </location>
</feature>
<evidence type="ECO:0000256" key="1">
    <source>
        <dbReference type="SAM" id="MobiDB-lite"/>
    </source>
</evidence>
<dbReference type="Pfam" id="PF15273">
    <property type="entry name" value="NHS"/>
    <property type="match status" value="1"/>
</dbReference>
<feature type="compositionally biased region" description="Basic residues" evidence="1">
    <location>
        <begin position="164"/>
        <end position="180"/>
    </location>
</feature>
<dbReference type="AlphaFoldDB" id="A0ABD0X4J9"/>
<feature type="compositionally biased region" description="Low complexity" evidence="1">
    <location>
        <begin position="337"/>
        <end position="353"/>
    </location>
</feature>
<comment type="caution">
    <text evidence="2">The sequence shown here is derived from an EMBL/GenBank/DDBJ whole genome shotgun (WGS) entry which is preliminary data.</text>
</comment>
<keyword evidence="3" id="KW-1185">Reference proteome</keyword>
<feature type="compositionally biased region" description="Basic and acidic residues" evidence="1">
    <location>
        <begin position="189"/>
        <end position="199"/>
    </location>
</feature>
<sequence length="743" mass="81689">MEHRTLMCTTQAWTGPEGSTFTPNWEGPSCQPTVIMSPCPDVVKSPCQHTANTAHPKFGSVISQSTGPNGSTSGLSVVVNAAGGRLERDSKMINTFPNEDTVLLDYSPEFRGRSFSAAAGSNPVASRRRCDSYVHLCPEDSSRDAGQDHTSQLSPNISPEHGSQRSRSRSIILRKTKRRPQPPARSVSLRRDSGPQLRDKRTKSLYIDRDAPLKDPFLPDLILISTPRTGENTGPEKSPSQPVETLVGQSGTNNGQQPAHVSSEQSSFQMPHPAVLTSEILGPDPLGCRMRPKSSSSPTSTRARTGRLRLSLELPVVTPVPDPVAVKPKVARRHSESSGSSGTGRTRQRLSSSMLVMPVVTQEDLSSVRLRSVSSSDSDKGLEGSPEVIREEEPELESESYLPLNHSPKAKPPVAAKPPAHKWLTMHMVKSSSVSSHFSETPPASERESQGVTVKDMAKVERREKPKRWHQPPRCASDGVMVQRPLAEEAHSYVVADPFCHLETREVRRTTHLHVELDNKKKPVPPPVAKKPDVVFLPPVTSIEQESSRSHVWSGPSAAYQCPASVDQSSTRAYQPSASMYQSSASAYQSPANAYQSTTSSYQDRDFIEQEHNHHRIKYGYFSDENCEEARMVSEMRTLCLTEQEEEDFDHTSSQPSTEDLFAIIHRSKKKLLGRKEAADTAGSRQGYGSPVKGNQGMLQKSTSKNDNFMAFLQRRRSNKASSGERLSAAELLRSTKPLAGQP</sequence>
<evidence type="ECO:0000313" key="2">
    <source>
        <dbReference type="EMBL" id="KAL0993900.1"/>
    </source>
</evidence>
<accession>A0ABD0X4J9</accession>
<dbReference type="PANTHER" id="PTHR23039:SF2">
    <property type="entry name" value="NHS-LIKE PROTEIN 2"/>
    <property type="match status" value="1"/>
</dbReference>
<protein>
    <recommendedName>
        <fullName evidence="4">NHS-like protein 2</fullName>
    </recommendedName>
</protein>
<proteinExistence type="predicted"/>
<dbReference type="InterPro" id="IPR024845">
    <property type="entry name" value="NHS-like"/>
</dbReference>
<organism evidence="2 3">
    <name type="scientific">Umbra pygmaea</name>
    <name type="common">Eastern mudminnow</name>
    <dbReference type="NCBI Taxonomy" id="75934"/>
    <lineage>
        <taxon>Eukaryota</taxon>
        <taxon>Metazoa</taxon>
        <taxon>Chordata</taxon>
        <taxon>Craniata</taxon>
        <taxon>Vertebrata</taxon>
        <taxon>Euteleostomi</taxon>
        <taxon>Actinopterygii</taxon>
        <taxon>Neopterygii</taxon>
        <taxon>Teleostei</taxon>
        <taxon>Protacanthopterygii</taxon>
        <taxon>Esociformes</taxon>
        <taxon>Umbridae</taxon>
        <taxon>Umbra</taxon>
    </lineage>
</organism>
<feature type="region of interest" description="Disordered" evidence="1">
    <location>
        <begin position="322"/>
        <end position="417"/>
    </location>
</feature>
<evidence type="ECO:0000313" key="3">
    <source>
        <dbReference type="Proteomes" id="UP001557470"/>
    </source>
</evidence>
<dbReference type="Proteomes" id="UP001557470">
    <property type="component" value="Unassembled WGS sequence"/>
</dbReference>
<name>A0ABD0X4J9_UMBPY</name>
<feature type="compositionally biased region" description="Polar residues" evidence="1">
    <location>
        <begin position="238"/>
        <end position="269"/>
    </location>
</feature>
<dbReference type="EMBL" id="JAGEUA010000003">
    <property type="protein sequence ID" value="KAL0993900.1"/>
    <property type="molecule type" value="Genomic_DNA"/>
</dbReference>
<feature type="region of interest" description="Disordered" evidence="1">
    <location>
        <begin position="139"/>
        <end position="208"/>
    </location>
</feature>
<dbReference type="PANTHER" id="PTHR23039">
    <property type="entry name" value="NANCE-HORAN SYNDROME PROTEIN"/>
    <property type="match status" value="1"/>
</dbReference>
<feature type="compositionally biased region" description="Polar residues" evidence="1">
    <location>
        <begin position="148"/>
        <end position="157"/>
    </location>
</feature>
<feature type="region of interest" description="Disordered" evidence="1">
    <location>
        <begin position="284"/>
        <end position="308"/>
    </location>
</feature>
<feature type="region of interest" description="Disordered" evidence="1">
    <location>
        <begin position="225"/>
        <end position="271"/>
    </location>
</feature>
<feature type="compositionally biased region" description="Low complexity" evidence="1">
    <location>
        <begin position="293"/>
        <end position="303"/>
    </location>
</feature>
<evidence type="ECO:0008006" key="4">
    <source>
        <dbReference type="Google" id="ProtNLM"/>
    </source>
</evidence>